<dbReference type="InterPro" id="IPR006553">
    <property type="entry name" value="Leu-rich_rpt_Cys-con_subtyp"/>
</dbReference>
<name>A0ABD3M1T2_9STRA</name>
<dbReference type="Proteomes" id="UP001530293">
    <property type="component" value="Unassembled WGS sequence"/>
</dbReference>
<organism evidence="2 3">
    <name type="scientific">Discostella pseudostelligera</name>
    <dbReference type="NCBI Taxonomy" id="259834"/>
    <lineage>
        <taxon>Eukaryota</taxon>
        <taxon>Sar</taxon>
        <taxon>Stramenopiles</taxon>
        <taxon>Ochrophyta</taxon>
        <taxon>Bacillariophyta</taxon>
        <taxon>Coscinodiscophyceae</taxon>
        <taxon>Thalassiosirophycidae</taxon>
        <taxon>Stephanodiscales</taxon>
        <taxon>Stephanodiscaceae</taxon>
        <taxon>Discostella</taxon>
    </lineage>
</organism>
<gene>
    <name evidence="2" type="ORF">ACHAWU_002856</name>
</gene>
<dbReference type="EMBL" id="JALLBG020000247">
    <property type="protein sequence ID" value="KAL3757936.1"/>
    <property type="molecule type" value="Genomic_DNA"/>
</dbReference>
<dbReference type="Gene3D" id="3.80.10.10">
    <property type="entry name" value="Ribonuclease Inhibitor"/>
    <property type="match status" value="2"/>
</dbReference>
<evidence type="ECO:0000313" key="2">
    <source>
        <dbReference type="EMBL" id="KAL3757936.1"/>
    </source>
</evidence>
<proteinExistence type="predicted"/>
<dbReference type="AlphaFoldDB" id="A0ABD3M1T2"/>
<feature type="compositionally biased region" description="Gly residues" evidence="1">
    <location>
        <begin position="137"/>
        <end position="155"/>
    </location>
</feature>
<protein>
    <submittedName>
        <fullName evidence="2">Uncharacterized protein</fullName>
    </submittedName>
</protein>
<dbReference type="SMART" id="SM00367">
    <property type="entry name" value="LRR_CC"/>
    <property type="match status" value="2"/>
</dbReference>
<accession>A0ABD3M1T2</accession>
<sequence>MREIPSLKTLALRAVGPPGCNPEITFGGGSTDDGDGTSPSAAAMVDDEDDAPSSSSSSPRKRKQTSKKSTTSSPVKAKSITSTSRLLRSMRNLSTQSPRPYIGPGRPNAADVDIAHPWIMAVHHHAPLLDDVAAATAGGGGGEKTNEGSGGGGGGEFLSIENGNLAIETLQLFIDALVESGRAGDGKLGVQFFKEWLVAATGREEDVDAIVNDGVAVGTSTSKSGGNGGSKSKKRQKTTAVVVGDNKDDLSSISPPQLLGALSLHNFSAGSTQTFRSMMQANVGYCLGTLDITGVHGLTDSILSDIICGGSFPHLKRLSVKNCRKLTGKGMASLLKLTNLTALDVGGCFNILPDDVVSMVRNHPSTKNGNFEELYASGLGWTDAGLEDLIDVTVGQLRGLGIGFSPYLSGPGLLLTLGKLASTLDHLAVPFVQGMDDACMSALGKSLRKLTVLDIRGCSKVYSLSGMIEGRIAGGEDGNFFVLARYSGISTNSLDETMRLYDCKAKVTCILDGGGTGGGIRR</sequence>
<dbReference type="PANTHER" id="PTHR13318">
    <property type="entry name" value="PARTNER OF PAIRED, ISOFORM B-RELATED"/>
    <property type="match status" value="1"/>
</dbReference>
<dbReference type="InterPro" id="IPR032675">
    <property type="entry name" value="LRR_dom_sf"/>
</dbReference>
<dbReference type="SUPFAM" id="SSF52047">
    <property type="entry name" value="RNI-like"/>
    <property type="match status" value="1"/>
</dbReference>
<keyword evidence="3" id="KW-1185">Reference proteome</keyword>
<evidence type="ECO:0000313" key="3">
    <source>
        <dbReference type="Proteomes" id="UP001530293"/>
    </source>
</evidence>
<feature type="compositionally biased region" description="Low complexity" evidence="1">
    <location>
        <begin position="67"/>
        <end position="79"/>
    </location>
</feature>
<feature type="region of interest" description="Disordered" evidence="1">
    <location>
        <begin position="220"/>
        <end position="240"/>
    </location>
</feature>
<reference evidence="2 3" key="1">
    <citation type="submission" date="2024-10" db="EMBL/GenBank/DDBJ databases">
        <title>Updated reference genomes for cyclostephanoid diatoms.</title>
        <authorList>
            <person name="Roberts W.R."/>
            <person name="Alverson A.J."/>
        </authorList>
    </citation>
    <scope>NUCLEOTIDE SEQUENCE [LARGE SCALE GENOMIC DNA]</scope>
    <source>
        <strain evidence="2 3">AJA232-27</strain>
    </source>
</reference>
<evidence type="ECO:0000256" key="1">
    <source>
        <dbReference type="SAM" id="MobiDB-lite"/>
    </source>
</evidence>
<feature type="region of interest" description="Disordered" evidence="1">
    <location>
        <begin position="1"/>
        <end position="86"/>
    </location>
</feature>
<comment type="caution">
    <text evidence="2">The sequence shown here is derived from an EMBL/GenBank/DDBJ whole genome shotgun (WGS) entry which is preliminary data.</text>
</comment>
<feature type="region of interest" description="Disordered" evidence="1">
    <location>
        <begin position="134"/>
        <end position="155"/>
    </location>
</feature>